<dbReference type="OrthoDB" id="7867302at2"/>
<dbReference type="KEGG" id="rte:GSU10_01465"/>
<proteinExistence type="predicted"/>
<dbReference type="InterPro" id="IPR007138">
    <property type="entry name" value="ABM_dom"/>
</dbReference>
<evidence type="ECO:0000313" key="2">
    <source>
        <dbReference type="EMBL" id="KZX22160.1"/>
    </source>
</evidence>
<keyword evidence="3" id="KW-0560">Oxidoreductase</keyword>
<sequence length="100" mass="10866">MTVTVLMDIPLRADTADVDAAFLHDLPATAGFPGNELTEVLSDESRPGTLTLLTRWASGAAYDEYVAWRRTPEGATRLPDIAAGPPSVRRFSSRLSFDET</sequence>
<evidence type="ECO:0000313" key="4">
    <source>
        <dbReference type="Proteomes" id="UP000076717"/>
    </source>
</evidence>
<evidence type="ECO:0000313" key="5">
    <source>
        <dbReference type="Proteomes" id="UP000465031"/>
    </source>
</evidence>
<dbReference type="EMBL" id="LIIN01000014">
    <property type="protein sequence ID" value="KZX22160.1"/>
    <property type="molecule type" value="Genomic_DNA"/>
</dbReference>
<dbReference type="InterPro" id="IPR011008">
    <property type="entry name" value="Dimeric_a/b-barrel"/>
</dbReference>
<organism evidence="2 4">
    <name type="scientific">Rathayibacter tanaceti</name>
    <dbReference type="NCBI Taxonomy" id="1671680"/>
    <lineage>
        <taxon>Bacteria</taxon>
        <taxon>Bacillati</taxon>
        <taxon>Actinomycetota</taxon>
        <taxon>Actinomycetes</taxon>
        <taxon>Micrococcales</taxon>
        <taxon>Microbacteriaceae</taxon>
        <taxon>Rathayibacter</taxon>
    </lineage>
</organism>
<keyword evidence="4" id="KW-1185">Reference proteome</keyword>
<dbReference type="RefSeq" id="WP_068208602.1">
    <property type="nucleotide sequence ID" value="NZ_CP047186.1"/>
</dbReference>
<evidence type="ECO:0000313" key="3">
    <source>
        <dbReference type="EMBL" id="QHC54459.1"/>
    </source>
</evidence>
<evidence type="ECO:0000259" key="1">
    <source>
        <dbReference type="Pfam" id="PF03992"/>
    </source>
</evidence>
<reference evidence="3" key="2">
    <citation type="submission" date="2019-12" db="EMBL/GenBank/DDBJ databases">
        <title>Complete and Draft Genome Sequences of New Strains and Members of Some Known Species of the Genus Rathayibacter isolated from Plants.</title>
        <authorList>
            <person name="Tarlachkov S.V."/>
            <person name="Starodumova I.P."/>
            <person name="Dorofeeva L.V."/>
            <person name="Prisyazhnaya N.V."/>
            <person name="Leyn S.A."/>
            <person name="Zlamal J.E."/>
            <person name="Elane M.L."/>
            <person name="Osterman A.L."/>
            <person name="Nadler S.A."/>
            <person name="Subbotin S.A."/>
            <person name="Evtushenko L.I."/>
        </authorList>
    </citation>
    <scope>NUCLEOTIDE SEQUENCE</scope>
    <source>
        <strain evidence="3">VKM Ac-2761</strain>
    </source>
</reference>
<dbReference type="EMBL" id="CP047186">
    <property type="protein sequence ID" value="QHC54459.1"/>
    <property type="molecule type" value="Genomic_DNA"/>
</dbReference>
<gene>
    <name evidence="2" type="ORF">ACH61_00727</name>
    <name evidence="3" type="ORF">GSU10_01465</name>
</gene>
<dbReference type="Gene3D" id="3.30.70.100">
    <property type="match status" value="1"/>
</dbReference>
<reference evidence="5" key="3">
    <citation type="submission" date="2019-12" db="EMBL/GenBank/DDBJ databases">
        <title>Complete and draft genome sequences of new strains and members of some known species of the genus Rathayibacter isolated from plants.</title>
        <authorList>
            <person name="Tarlachkov S.V."/>
            <person name="Starodumova I.P."/>
            <person name="Dorofeeva L.V."/>
            <person name="Prisyazhnaya N.V."/>
            <person name="Leyn S."/>
            <person name="Zlamal J."/>
            <person name="Elan M."/>
            <person name="Osterman A.L."/>
            <person name="Nadler S."/>
            <person name="Subbotin S.A."/>
            <person name="Evtushenko L.I."/>
        </authorList>
    </citation>
    <scope>NUCLEOTIDE SEQUENCE [LARGE SCALE GENOMIC DNA]</scope>
    <source>
        <strain evidence="5">VKM Ac-2761</strain>
    </source>
</reference>
<protein>
    <submittedName>
        <fullName evidence="3">Monooxygenase</fullName>
    </submittedName>
</protein>
<name>A0A162G056_9MICO</name>
<keyword evidence="3" id="KW-0503">Monooxygenase</keyword>
<dbReference type="Proteomes" id="UP000076717">
    <property type="component" value="Unassembled WGS sequence"/>
</dbReference>
<feature type="domain" description="ABM" evidence="1">
    <location>
        <begin position="16"/>
        <end position="66"/>
    </location>
</feature>
<reference evidence="2 4" key="1">
    <citation type="submission" date="2015-08" db="EMBL/GenBank/DDBJ databases">
        <title>Draft Genome Sequence of Rathayibacter sp. Strain VKM Ac-2596 Isolated from Leaf Gall Induced by Plant-Parasitic Nematodes.</title>
        <authorList>
            <person name="Vasilenko O.V."/>
            <person name="Starodumova I.P."/>
            <person name="Tarlachkov S.V."/>
            <person name="Dorofeeva L.V."/>
            <person name="Evtushenko L.I."/>
        </authorList>
    </citation>
    <scope>NUCLEOTIDE SEQUENCE [LARGE SCALE GENOMIC DNA]</scope>
    <source>
        <strain evidence="2 4">VKM Ac-2596</strain>
    </source>
</reference>
<dbReference type="SUPFAM" id="SSF54909">
    <property type="entry name" value="Dimeric alpha+beta barrel"/>
    <property type="match status" value="1"/>
</dbReference>
<dbReference type="GO" id="GO:0004497">
    <property type="term" value="F:monooxygenase activity"/>
    <property type="evidence" value="ECO:0007669"/>
    <property type="project" value="UniProtKB-KW"/>
</dbReference>
<dbReference type="Pfam" id="PF03992">
    <property type="entry name" value="ABM"/>
    <property type="match status" value="1"/>
</dbReference>
<dbReference type="Proteomes" id="UP000465031">
    <property type="component" value="Chromosome"/>
</dbReference>
<dbReference type="AlphaFoldDB" id="A0A162G056"/>
<accession>A0A162G056</accession>